<sequence length="96" mass="11102">MSDRDRRKTDDGADEGAEWKCKRCGRKGKRPPFFRLRKSKKLLHQSGICRQPKTLDSSGESPTSDPNSPDFTFDDLRALIEKNDFYSKDCNPHLDR</sequence>
<accession>A0ABD1FM37</accession>
<evidence type="ECO:0000313" key="2">
    <source>
        <dbReference type="EMBL" id="KAL1532894.1"/>
    </source>
</evidence>
<feature type="region of interest" description="Disordered" evidence="1">
    <location>
        <begin position="45"/>
        <end position="73"/>
    </location>
</feature>
<dbReference type="EMBL" id="JBEAFC010000014">
    <property type="protein sequence ID" value="KAL1532894.1"/>
    <property type="molecule type" value="Genomic_DNA"/>
</dbReference>
<gene>
    <name evidence="2" type="ORF">AAHA92_32852</name>
</gene>
<dbReference type="Proteomes" id="UP001567538">
    <property type="component" value="Unassembled WGS sequence"/>
</dbReference>
<dbReference type="AlphaFoldDB" id="A0ABD1FM37"/>
<protein>
    <submittedName>
        <fullName evidence="2">Uncharacterized protein</fullName>
    </submittedName>
</protein>
<evidence type="ECO:0000256" key="1">
    <source>
        <dbReference type="SAM" id="MobiDB-lite"/>
    </source>
</evidence>
<dbReference type="PANTHER" id="PTHR35123:SF2">
    <property type="entry name" value="UBIQUITIN CARBOXYL-TERMINAL HYDROLASE-LIKE PROTEIN"/>
    <property type="match status" value="1"/>
</dbReference>
<name>A0ABD1FM37_SALDI</name>
<comment type="caution">
    <text evidence="2">The sequence shown here is derived from an EMBL/GenBank/DDBJ whole genome shotgun (WGS) entry which is preliminary data.</text>
</comment>
<proteinExistence type="predicted"/>
<organism evidence="2 3">
    <name type="scientific">Salvia divinorum</name>
    <name type="common">Maria pastora</name>
    <name type="synonym">Diviner's sage</name>
    <dbReference type="NCBI Taxonomy" id="28513"/>
    <lineage>
        <taxon>Eukaryota</taxon>
        <taxon>Viridiplantae</taxon>
        <taxon>Streptophyta</taxon>
        <taxon>Embryophyta</taxon>
        <taxon>Tracheophyta</taxon>
        <taxon>Spermatophyta</taxon>
        <taxon>Magnoliopsida</taxon>
        <taxon>eudicotyledons</taxon>
        <taxon>Gunneridae</taxon>
        <taxon>Pentapetalae</taxon>
        <taxon>asterids</taxon>
        <taxon>lamiids</taxon>
        <taxon>Lamiales</taxon>
        <taxon>Lamiaceae</taxon>
        <taxon>Nepetoideae</taxon>
        <taxon>Mentheae</taxon>
        <taxon>Salviinae</taxon>
        <taxon>Salvia</taxon>
        <taxon>Salvia subgen. Calosphace</taxon>
    </lineage>
</organism>
<evidence type="ECO:0000313" key="3">
    <source>
        <dbReference type="Proteomes" id="UP001567538"/>
    </source>
</evidence>
<feature type="compositionally biased region" description="Polar residues" evidence="1">
    <location>
        <begin position="54"/>
        <end position="70"/>
    </location>
</feature>
<reference evidence="2 3" key="1">
    <citation type="submission" date="2024-06" db="EMBL/GenBank/DDBJ databases">
        <title>A chromosome level genome sequence of Diviner's sage (Salvia divinorum).</title>
        <authorList>
            <person name="Ford S.A."/>
            <person name="Ro D.-K."/>
            <person name="Ness R.W."/>
            <person name="Phillips M.A."/>
        </authorList>
    </citation>
    <scope>NUCLEOTIDE SEQUENCE [LARGE SCALE GENOMIC DNA]</scope>
    <source>
        <strain evidence="2">SAF-2024a</strain>
        <tissue evidence="2">Leaf</tissue>
    </source>
</reference>
<dbReference type="PANTHER" id="PTHR35123">
    <property type="entry name" value="OS07G0633900 PROTEIN-RELATED"/>
    <property type="match status" value="1"/>
</dbReference>
<keyword evidence="3" id="KW-1185">Reference proteome</keyword>